<dbReference type="RefSeq" id="WP_038472443.1">
    <property type="nucleotide sequence ID" value="NZ_LZYE01000099.1"/>
</dbReference>
<evidence type="ECO:0000313" key="2">
    <source>
        <dbReference type="Proteomes" id="UP000175616"/>
    </source>
</evidence>
<dbReference type="SUPFAM" id="SSF46785">
    <property type="entry name" value="Winged helix' DNA-binding domain"/>
    <property type="match status" value="1"/>
</dbReference>
<protein>
    <submittedName>
        <fullName evidence="1">Uncharacterized protein</fullName>
    </submittedName>
</protein>
<dbReference type="AlphaFoldDB" id="A0A1E7YPD4"/>
<gene>
    <name evidence="1" type="ORF">BAE27_04545</name>
</gene>
<accession>A0A1E7YPD4</accession>
<evidence type="ECO:0000313" key="1">
    <source>
        <dbReference type="EMBL" id="OFC37034.1"/>
    </source>
</evidence>
<name>A0A1E7YPD4_9PROT</name>
<dbReference type="EMBL" id="LZYE01000099">
    <property type="protein sequence ID" value="OFC37034.1"/>
    <property type="molecule type" value="Genomic_DNA"/>
</dbReference>
<dbReference type="InterPro" id="IPR036390">
    <property type="entry name" value="WH_DNA-bd_sf"/>
</dbReference>
<dbReference type="Proteomes" id="UP000175616">
    <property type="component" value="Unassembled WGS sequence"/>
</dbReference>
<organism evidence="1 2">
    <name type="scientific">Acidithiobacillus caldus</name>
    <dbReference type="NCBI Taxonomy" id="33059"/>
    <lineage>
        <taxon>Bacteria</taxon>
        <taxon>Pseudomonadati</taxon>
        <taxon>Pseudomonadota</taxon>
        <taxon>Acidithiobacillia</taxon>
        <taxon>Acidithiobacillales</taxon>
        <taxon>Acidithiobacillaceae</taxon>
        <taxon>Acidithiobacillus</taxon>
    </lineage>
</organism>
<proteinExistence type="predicted"/>
<reference evidence="1 2" key="1">
    <citation type="submission" date="2016-06" db="EMBL/GenBank/DDBJ databases">
        <title>Gene turnover analysis identifies the evolutionary adaptation of the extremophile Acidithiobacillus caldus.</title>
        <authorList>
            <person name="Zhang X."/>
        </authorList>
    </citation>
    <scope>NUCLEOTIDE SEQUENCE [LARGE SCALE GENOMIC DNA]</scope>
    <source>
        <strain evidence="1 2">DX</strain>
    </source>
</reference>
<comment type="caution">
    <text evidence="1">The sequence shown here is derived from an EMBL/GenBank/DDBJ whole genome shotgun (WGS) entry which is preliminary data.</text>
</comment>
<sequence length="113" mass="12481">MNTLTIEVRPLRDSLANAAQAMEDLVPTETSISFDSPELLWKVLTAKRWELLKVMVGAGPLALREIARRTGRAVKSVHMDVHALLDAGVIERRAAGFILPYDAVHVDFFLKAG</sequence>
<dbReference type="Pfam" id="PF25212">
    <property type="entry name" value="HVO_A0114"/>
    <property type="match status" value="1"/>
</dbReference>